<keyword evidence="2" id="KW-1185">Reference proteome</keyword>
<reference evidence="1" key="1">
    <citation type="submission" date="2024-09" db="EMBL/GenBank/DDBJ databases">
        <title>Black Yeasts Isolated from many extreme environments.</title>
        <authorList>
            <person name="Coleine C."/>
            <person name="Stajich J.E."/>
            <person name="Selbmann L."/>
        </authorList>
    </citation>
    <scope>NUCLEOTIDE SEQUENCE</scope>
    <source>
        <strain evidence="1">CCFEE 5737</strain>
    </source>
</reference>
<dbReference type="EMBL" id="JAWDJW010000538">
    <property type="protein sequence ID" value="KAK3080494.1"/>
    <property type="molecule type" value="Genomic_DNA"/>
</dbReference>
<proteinExistence type="predicted"/>
<comment type="caution">
    <text evidence="1">The sequence shown here is derived from an EMBL/GenBank/DDBJ whole genome shotgun (WGS) entry which is preliminary data.</text>
</comment>
<name>A0ACC3DUY0_9PEZI</name>
<sequence>MGDAALRWRPFRIDRESSTSEFVDIRENEPGEPLPLPLLCWPLDLQAGESRFFRVCDDDQDIASDAADDHPQAYLIKLLGSSKSLAVKLDMVVIRMFTDDDLWATLGEARAEIEASGDDKRILLRRVDKLRTNFRNIDAHNTHRVTDILQVVKKEILCPKATSELVDAAIAQLGFVENIAEAWNWIKRQGAKKYIVAFVEKAVEYGDSHPSGM</sequence>
<evidence type="ECO:0000313" key="1">
    <source>
        <dbReference type="EMBL" id="KAK3080494.1"/>
    </source>
</evidence>
<dbReference type="Proteomes" id="UP001186974">
    <property type="component" value="Unassembled WGS sequence"/>
</dbReference>
<protein>
    <submittedName>
        <fullName evidence="1">Uncharacterized protein</fullName>
    </submittedName>
</protein>
<gene>
    <name evidence="1" type="ORF">LTS18_000829</name>
</gene>
<organism evidence="1 2">
    <name type="scientific">Coniosporium uncinatum</name>
    <dbReference type="NCBI Taxonomy" id="93489"/>
    <lineage>
        <taxon>Eukaryota</taxon>
        <taxon>Fungi</taxon>
        <taxon>Dikarya</taxon>
        <taxon>Ascomycota</taxon>
        <taxon>Pezizomycotina</taxon>
        <taxon>Dothideomycetes</taxon>
        <taxon>Dothideomycetes incertae sedis</taxon>
        <taxon>Coniosporium</taxon>
    </lineage>
</organism>
<accession>A0ACC3DUY0</accession>
<evidence type="ECO:0000313" key="2">
    <source>
        <dbReference type="Proteomes" id="UP001186974"/>
    </source>
</evidence>